<feature type="repeat" description="ANK" evidence="6">
    <location>
        <begin position="557"/>
        <end position="579"/>
    </location>
</feature>
<feature type="repeat" description="ANK" evidence="6">
    <location>
        <begin position="722"/>
        <end position="754"/>
    </location>
</feature>
<dbReference type="InterPro" id="IPR000488">
    <property type="entry name" value="Death_dom"/>
</dbReference>
<proteinExistence type="predicted"/>
<dbReference type="PANTHER" id="PTHR24198:SF165">
    <property type="entry name" value="ANKYRIN REPEAT-CONTAINING PROTEIN-RELATED"/>
    <property type="match status" value="1"/>
</dbReference>
<feature type="repeat" description="ANK" evidence="6">
    <location>
        <begin position="524"/>
        <end position="556"/>
    </location>
</feature>
<evidence type="ECO:0000256" key="3">
    <source>
        <dbReference type="ARBA" id="ARBA00022737"/>
    </source>
</evidence>
<dbReference type="GO" id="GO:0016020">
    <property type="term" value="C:membrane"/>
    <property type="evidence" value="ECO:0007669"/>
    <property type="project" value="UniProtKB-ARBA"/>
</dbReference>
<keyword evidence="5" id="KW-0206">Cytoskeleton</keyword>
<evidence type="ECO:0008006" key="11">
    <source>
        <dbReference type="Google" id="ProtNLM"/>
    </source>
</evidence>
<evidence type="ECO:0000259" key="7">
    <source>
        <dbReference type="PROSITE" id="PS50017"/>
    </source>
</evidence>
<dbReference type="Pfam" id="PF17809">
    <property type="entry name" value="UPA_2"/>
    <property type="match status" value="1"/>
</dbReference>
<feature type="repeat" description="ANK" evidence="6">
    <location>
        <begin position="623"/>
        <end position="655"/>
    </location>
</feature>
<dbReference type="PRINTS" id="PR01415">
    <property type="entry name" value="ANKYRIN"/>
</dbReference>
<dbReference type="GO" id="GO:0005737">
    <property type="term" value="C:cytoplasm"/>
    <property type="evidence" value="ECO:0007669"/>
    <property type="project" value="TreeGrafter"/>
</dbReference>
<evidence type="ECO:0000256" key="1">
    <source>
        <dbReference type="ARBA" id="ARBA00004245"/>
    </source>
</evidence>
<dbReference type="Proteomes" id="UP000275408">
    <property type="component" value="Unassembled WGS sequence"/>
</dbReference>
<dbReference type="InterPro" id="IPR011029">
    <property type="entry name" value="DEATH-like_dom_sf"/>
</dbReference>
<dbReference type="OrthoDB" id="20872at2759"/>
<feature type="repeat" description="ANK" evidence="6">
    <location>
        <begin position="689"/>
        <end position="721"/>
    </location>
</feature>
<dbReference type="FunFam" id="2.60.220.30:FF:000009">
    <property type="entry name" value="Ankyrin 2, isoform G"/>
    <property type="match status" value="1"/>
</dbReference>
<dbReference type="GO" id="GO:0007165">
    <property type="term" value="P:signal transduction"/>
    <property type="evidence" value="ECO:0007669"/>
    <property type="project" value="InterPro"/>
</dbReference>
<feature type="repeat" description="ANK" evidence="6">
    <location>
        <begin position="590"/>
        <end position="622"/>
    </location>
</feature>
<gene>
    <name evidence="9" type="ORF">pdam_00014126</name>
</gene>
<feature type="repeat" description="ANK" evidence="6">
    <location>
        <begin position="342"/>
        <end position="374"/>
    </location>
</feature>
<evidence type="ECO:0000256" key="4">
    <source>
        <dbReference type="ARBA" id="ARBA00023043"/>
    </source>
</evidence>
<dbReference type="Pfam" id="PF00023">
    <property type="entry name" value="Ank"/>
    <property type="match status" value="3"/>
</dbReference>
<feature type="repeat" description="ANK" evidence="6">
    <location>
        <begin position="79"/>
        <end position="111"/>
    </location>
</feature>
<sequence>MKDKTTLNQQPYVTHNDEDSVSVSDHFLRVHSQEKFKGRFRCPVERVDVAFLRAARAGNLEKVRNFLNEEGDIHTCNANGLNALHLSSKEGHVEVVQELLKRGAGVNFTTKKGNTALHIASLAGQKPAVEVLLKSGASVNSKAQNGFTPLYMAAQEGHVDVVRTLLLEGANQQCTTEASGQDGFTAIDVAVQQGHEKVVAALLHNDSRKGYRSLHTAARKDFAKAAKLLLQKDHKPDVEAPNGFTPLHIAAKYGNQNVAGVLVQHGASIDYKTKNYVIAPLHVASKYGNLNIVTLLVEKGAKVDIPNKDGLTPLHCAARDGHDKVVEYLVNKKASITARTKHGLTPLHMSCQGNHVSTSGLLIDNKAPVNAVATNGLTPLHIAAHYGHVDIAELLLNRSADTDARARNGFTPLHVACKKNREQVIQLLLKYGANVHSANEGGQTPMHVATYYGNVTLVLILLQHGGSPDITNVRGETALHIACRRREITIVRLLLRNGASVDAKTQDRETPLHIAVRTKNVEMNKCTPLHIAARDGNEELVQILLEHNASVTELSKKGFTPLHEAARNGHVRIVEILLKSYDSPDPEGKHGLTPLHVATHYNHDKVATFLLDNNANPNAMAKNGFTPLHIGAKKNRIDIVLILLRRGMDPNVVTQTGISPLHLAAKEGHVELCEHLVENGASPGLTTNNGLTPLHLTARENRIDVAKLLLKHNAPINAQTVSGFTPLHIACVYGHFELARLLIEAGAEIESKTKYGYTALHLAAQYGHKLIIELLLERGANPNALTNEGYTALYISQRVHLSTFITERLSEVTVVTQTIRLRRRPGQEGDEADGEEEEEPDIVFSAEPEELEEEEVLEALELVEEDPSITEESIDRYMTMEDMVEDDHRSPGLAHRDSGIFSSSRYSGAFLEGTPTGSRASDLDHSRLSDFNVSESITTSEMIVTESELPSSLADMADDNVPKYEPLVTGDFLVSFLVDAKGGKMESSQTGLKITLPPRSCQMPTRITCKQLRPNKPSLLPPLMEGEALACRVLDVNPSGVKFLQPIYLELPHFSALRNGERELVVLRTQDGGWNWDEVCVEDMKAMDGYSSDMNIHQGFLPSKRYARIETQDFPEKFCIMSRLKKESFVVGSRGEILKCSAHPEVQVKVPEGAVSNGTKITLQVSAKESLLLFNITVHEVQPADESFNDFEDWVAVSPVLTIEPQDLKFSKPVTVIIPTPLYSPGGETFDMQPSLRLLTCEPRDNRKSMSHAPTYQWYDITDNTPLTVVKEYASFTTSRPARYWLVETRNPDNVTSDARLLYRKLTAVPFLVKIVVFAKVNPEGTEARLRIFCITDDNIDKTLERQTGFVEVARSRDVEVCEGRPVHVRCVGNLTPVTREPLQITFSPFRENRLAVTVRVTDPSQPFTCRLAFLKEPRKDRQGNVRTICNLSIDLSEENLKKSDAAWLPDELLALIGKNVGPDWVALGQQLGLTDSELQEISDRNSSSPIECATDVMKTWRDKEDSEASMASLEKALRDTGRSDIADNFKQLAYSSYSKDPVVVVETRHFSPSKVSTQSSAPGNRRISEFLDSVGESDDMFGGDEIGSPRLQRASVDGEEVFSEVRTITVESSPEPIIEESVIVVEKHRVVDEDGNVIEETQKIIEDGNEVTEDREKLLQDFFANDKGVLDFLTSDKDGTVENGAEETEI</sequence>
<dbReference type="CDD" id="cd01670">
    <property type="entry name" value="Death"/>
    <property type="match status" value="1"/>
</dbReference>
<feature type="repeat" description="ANK" evidence="6">
    <location>
        <begin position="242"/>
        <end position="274"/>
    </location>
</feature>
<feature type="repeat" description="ANK" evidence="6">
    <location>
        <begin position="656"/>
        <end position="688"/>
    </location>
</feature>
<protein>
    <recommendedName>
        <fullName evidence="11">Death domain-containing protein</fullName>
    </recommendedName>
</protein>
<feature type="repeat" description="ANK" evidence="6">
    <location>
        <begin position="375"/>
        <end position="407"/>
    </location>
</feature>
<feature type="domain" description="ZU5" evidence="8">
    <location>
        <begin position="972"/>
        <end position="1081"/>
    </location>
</feature>
<evidence type="ECO:0000259" key="8">
    <source>
        <dbReference type="PROSITE" id="PS51145"/>
    </source>
</evidence>
<feature type="repeat" description="ANK" evidence="6">
    <location>
        <begin position="309"/>
        <end position="341"/>
    </location>
</feature>
<keyword evidence="4 6" id="KW-0040">ANK repeat</keyword>
<dbReference type="SMART" id="SM00218">
    <property type="entry name" value="ZU5"/>
    <property type="match status" value="1"/>
</dbReference>
<dbReference type="SUPFAM" id="SSF48403">
    <property type="entry name" value="Ankyrin repeat"/>
    <property type="match status" value="3"/>
</dbReference>
<dbReference type="Gene3D" id="2.60.40.2660">
    <property type="match status" value="1"/>
</dbReference>
<evidence type="ECO:0000256" key="5">
    <source>
        <dbReference type="ARBA" id="ARBA00023212"/>
    </source>
</evidence>
<dbReference type="InterPro" id="IPR040745">
    <property type="entry name" value="Ankyrin_UPA"/>
</dbReference>
<dbReference type="Pfam" id="PF00791">
    <property type="entry name" value="ZU5"/>
    <property type="match status" value="2"/>
</dbReference>
<dbReference type="Pfam" id="PF00531">
    <property type="entry name" value="Death"/>
    <property type="match status" value="1"/>
</dbReference>
<feature type="domain" description="ZU5" evidence="8">
    <location>
        <begin position="1125"/>
        <end position="1290"/>
    </location>
</feature>
<feature type="repeat" description="ANK" evidence="6">
    <location>
        <begin position="145"/>
        <end position="177"/>
    </location>
</feature>
<evidence type="ECO:0000256" key="6">
    <source>
        <dbReference type="PROSITE-ProRule" id="PRU00023"/>
    </source>
</evidence>
<evidence type="ECO:0000256" key="2">
    <source>
        <dbReference type="ARBA" id="ARBA00022553"/>
    </source>
</evidence>
<dbReference type="InterPro" id="IPR000906">
    <property type="entry name" value="ZU5_dom"/>
</dbReference>
<name>A0A3M6UM80_POCDA</name>
<feature type="repeat" description="ANK" evidence="6">
    <location>
        <begin position="474"/>
        <end position="506"/>
    </location>
</feature>
<dbReference type="Gene3D" id="1.10.533.10">
    <property type="entry name" value="Death Domain, Fas"/>
    <property type="match status" value="1"/>
</dbReference>
<organism evidence="9 10">
    <name type="scientific">Pocillopora damicornis</name>
    <name type="common">Cauliflower coral</name>
    <name type="synonym">Millepora damicornis</name>
    <dbReference type="NCBI Taxonomy" id="46731"/>
    <lineage>
        <taxon>Eukaryota</taxon>
        <taxon>Metazoa</taxon>
        <taxon>Cnidaria</taxon>
        <taxon>Anthozoa</taxon>
        <taxon>Hexacorallia</taxon>
        <taxon>Scleractinia</taxon>
        <taxon>Astrocoeniina</taxon>
        <taxon>Pocilloporidae</taxon>
        <taxon>Pocillopora</taxon>
    </lineage>
</organism>
<feature type="repeat" description="ANK" evidence="6">
    <location>
        <begin position="441"/>
        <end position="473"/>
    </location>
</feature>
<feature type="repeat" description="ANK" evidence="6">
    <location>
        <begin position="112"/>
        <end position="144"/>
    </location>
</feature>
<evidence type="ECO:0000313" key="9">
    <source>
        <dbReference type="EMBL" id="RMX54787.1"/>
    </source>
</evidence>
<feature type="repeat" description="ANK" evidence="6">
    <location>
        <begin position="276"/>
        <end position="308"/>
    </location>
</feature>
<keyword evidence="2" id="KW-0597">Phosphoprotein</keyword>
<dbReference type="STRING" id="46731.A0A3M6UM80"/>
<dbReference type="InterPro" id="IPR002110">
    <property type="entry name" value="Ankyrin_rpt"/>
</dbReference>
<keyword evidence="3" id="KW-0677">Repeat</keyword>
<dbReference type="Gene3D" id="2.60.220.30">
    <property type="match status" value="2"/>
</dbReference>
<reference evidence="9 10" key="1">
    <citation type="journal article" date="2018" name="Sci. Rep.">
        <title>Comparative analysis of the Pocillopora damicornis genome highlights role of immune system in coral evolution.</title>
        <authorList>
            <person name="Cunning R."/>
            <person name="Bay R.A."/>
            <person name="Gillette P."/>
            <person name="Baker A.C."/>
            <person name="Traylor-Knowles N."/>
        </authorList>
    </citation>
    <scope>NUCLEOTIDE SEQUENCE [LARGE SCALE GENOMIC DNA]</scope>
    <source>
        <strain evidence="9">RSMAS</strain>
        <tissue evidence="9">Whole animal</tissue>
    </source>
</reference>
<comment type="caution">
    <text evidence="9">The sequence shown here is derived from an EMBL/GenBank/DDBJ whole genome shotgun (WGS) entry which is preliminary data.</text>
</comment>
<dbReference type="PROSITE" id="PS51145">
    <property type="entry name" value="ZU5"/>
    <property type="match status" value="2"/>
</dbReference>
<dbReference type="Gene3D" id="1.25.40.20">
    <property type="entry name" value="Ankyrin repeat-containing domain"/>
    <property type="match status" value="4"/>
</dbReference>
<dbReference type="SUPFAM" id="SSF47986">
    <property type="entry name" value="DEATH domain"/>
    <property type="match status" value="1"/>
</dbReference>
<dbReference type="InterPro" id="IPR036770">
    <property type="entry name" value="Ankyrin_rpt-contain_sf"/>
</dbReference>
<accession>A0A3M6UM80</accession>
<dbReference type="SMART" id="SM00248">
    <property type="entry name" value="ANK"/>
    <property type="match status" value="22"/>
</dbReference>
<keyword evidence="5" id="KW-0963">Cytoplasm</keyword>
<feature type="repeat" description="ANK" evidence="6">
    <location>
        <begin position="755"/>
        <end position="787"/>
    </location>
</feature>
<keyword evidence="10" id="KW-1185">Reference proteome</keyword>
<feature type="domain" description="Death" evidence="7">
    <location>
        <begin position="1450"/>
        <end position="1534"/>
    </location>
</feature>
<dbReference type="PROSITE" id="PS50297">
    <property type="entry name" value="ANK_REP_REGION"/>
    <property type="match status" value="19"/>
</dbReference>
<dbReference type="PANTHER" id="PTHR24198">
    <property type="entry name" value="ANKYRIN REPEAT AND PROTEIN KINASE DOMAIN-CONTAINING PROTEIN"/>
    <property type="match status" value="1"/>
</dbReference>
<dbReference type="PROSITE" id="PS50088">
    <property type="entry name" value="ANK_REPEAT"/>
    <property type="match status" value="19"/>
</dbReference>
<dbReference type="Pfam" id="PF12796">
    <property type="entry name" value="Ank_2"/>
    <property type="match status" value="8"/>
</dbReference>
<dbReference type="PROSITE" id="PS50017">
    <property type="entry name" value="DEATH_DOMAIN"/>
    <property type="match status" value="1"/>
</dbReference>
<comment type="subcellular location">
    <subcellularLocation>
        <location evidence="1">Cytoplasm</location>
        <location evidence="1">Cytoskeleton</location>
    </subcellularLocation>
</comment>
<dbReference type="EMBL" id="RCHS01001186">
    <property type="protein sequence ID" value="RMX54787.1"/>
    <property type="molecule type" value="Genomic_DNA"/>
</dbReference>
<feature type="repeat" description="ANK" evidence="6">
    <location>
        <begin position="408"/>
        <end position="440"/>
    </location>
</feature>
<dbReference type="SMART" id="SM00005">
    <property type="entry name" value="DEATH"/>
    <property type="match status" value="1"/>
</dbReference>
<dbReference type="FunFam" id="1.25.40.20:FF:000003">
    <property type="entry name" value="Ankyrin, isoform B"/>
    <property type="match status" value="1"/>
</dbReference>
<dbReference type="GO" id="GO:0005856">
    <property type="term" value="C:cytoskeleton"/>
    <property type="evidence" value="ECO:0007669"/>
    <property type="project" value="UniProtKB-SubCell"/>
</dbReference>
<evidence type="ECO:0000313" key="10">
    <source>
        <dbReference type="Proteomes" id="UP000275408"/>
    </source>
</evidence>